<name>A0A316YEW0_9BASI</name>
<dbReference type="Pfam" id="PF16860">
    <property type="entry name" value="CX9C"/>
    <property type="match status" value="1"/>
</dbReference>
<dbReference type="Proteomes" id="UP000245768">
    <property type="component" value="Unassembled WGS sequence"/>
</dbReference>
<proteinExistence type="predicted"/>
<organism evidence="2 3">
    <name type="scientific">Acaromyces ingoldii</name>
    <dbReference type="NCBI Taxonomy" id="215250"/>
    <lineage>
        <taxon>Eukaryota</taxon>
        <taxon>Fungi</taxon>
        <taxon>Dikarya</taxon>
        <taxon>Basidiomycota</taxon>
        <taxon>Ustilaginomycotina</taxon>
        <taxon>Exobasidiomycetes</taxon>
        <taxon>Exobasidiales</taxon>
        <taxon>Cryptobasidiaceae</taxon>
        <taxon>Acaromyces</taxon>
    </lineage>
</organism>
<dbReference type="GeneID" id="37041700"/>
<sequence length="115" mass="12993">MEESIELVARKCGQQLDTFQRCILANQANPSSCDEHRVALSKCAADAVPLLSTIKKTCEPQLRAYDACLAANTHKGDEELSNQCTPVLRKLWECTEFVKRQEMERTGSRPERRPV</sequence>
<gene>
    <name evidence="2" type="ORF">FA10DRAFT_255843</name>
</gene>
<dbReference type="PANTHER" id="PTHR47106:SF1">
    <property type="entry name" value="COILED-COIL-HELIX-COILED-COIL-HELIX DOMAIN-CONTAINING PROTEIN 5"/>
    <property type="match status" value="1"/>
</dbReference>
<dbReference type="InterPro" id="IPR052848">
    <property type="entry name" value="CHCH_domain-containing_protein"/>
</dbReference>
<dbReference type="InterPro" id="IPR031731">
    <property type="entry name" value="CX9C"/>
</dbReference>
<dbReference type="OrthoDB" id="2581252at2759"/>
<evidence type="ECO:0000313" key="3">
    <source>
        <dbReference type="Proteomes" id="UP000245768"/>
    </source>
</evidence>
<dbReference type="GO" id="GO:0005758">
    <property type="term" value="C:mitochondrial intermembrane space"/>
    <property type="evidence" value="ECO:0007669"/>
    <property type="project" value="TreeGrafter"/>
</dbReference>
<feature type="domain" description="IMS import disulfide relay-system CHCH-CHCH-like Cx9C" evidence="1">
    <location>
        <begin position="5"/>
        <end position="48"/>
    </location>
</feature>
<evidence type="ECO:0000259" key="1">
    <source>
        <dbReference type="Pfam" id="PF16860"/>
    </source>
</evidence>
<dbReference type="GO" id="GO:0045333">
    <property type="term" value="P:cellular respiration"/>
    <property type="evidence" value="ECO:0007669"/>
    <property type="project" value="TreeGrafter"/>
</dbReference>
<dbReference type="InParanoid" id="A0A316YEW0"/>
<dbReference type="Gene3D" id="1.10.287.2900">
    <property type="match status" value="2"/>
</dbReference>
<dbReference type="RefSeq" id="XP_025374612.1">
    <property type="nucleotide sequence ID" value="XM_025519784.1"/>
</dbReference>
<dbReference type="AlphaFoldDB" id="A0A316YEW0"/>
<dbReference type="EMBL" id="KZ819640">
    <property type="protein sequence ID" value="PWN87414.1"/>
    <property type="molecule type" value="Genomic_DNA"/>
</dbReference>
<keyword evidence="3" id="KW-1185">Reference proteome</keyword>
<reference evidence="2 3" key="1">
    <citation type="journal article" date="2018" name="Mol. Biol. Evol.">
        <title>Broad Genomic Sampling Reveals a Smut Pathogenic Ancestry of the Fungal Clade Ustilaginomycotina.</title>
        <authorList>
            <person name="Kijpornyongpan T."/>
            <person name="Mondo S.J."/>
            <person name="Barry K."/>
            <person name="Sandor L."/>
            <person name="Lee J."/>
            <person name="Lipzen A."/>
            <person name="Pangilinan J."/>
            <person name="LaButti K."/>
            <person name="Hainaut M."/>
            <person name="Henrissat B."/>
            <person name="Grigoriev I.V."/>
            <person name="Spatafora J.W."/>
            <person name="Aime M.C."/>
        </authorList>
    </citation>
    <scope>NUCLEOTIDE SEQUENCE [LARGE SCALE GENOMIC DNA]</scope>
    <source>
        <strain evidence="2 3">MCA 4198</strain>
    </source>
</reference>
<protein>
    <recommendedName>
        <fullName evidence="1">IMS import disulfide relay-system CHCH-CHCH-like Cx9C domain-containing protein</fullName>
    </recommendedName>
</protein>
<evidence type="ECO:0000313" key="2">
    <source>
        <dbReference type="EMBL" id="PWN87414.1"/>
    </source>
</evidence>
<accession>A0A316YEW0</accession>
<dbReference type="PANTHER" id="PTHR47106">
    <property type="entry name" value="COILED-COIL-HELIX-COILED-COIL-HELIX DOMAIN-CONTAINING PROTEIN 5"/>
    <property type="match status" value="1"/>
</dbReference>